<organism evidence="1">
    <name type="scientific">marine metagenome</name>
    <dbReference type="NCBI Taxonomy" id="408172"/>
    <lineage>
        <taxon>unclassified sequences</taxon>
        <taxon>metagenomes</taxon>
        <taxon>ecological metagenomes</taxon>
    </lineage>
</organism>
<name>A0A382W747_9ZZZZ</name>
<dbReference type="EMBL" id="UINC01157491">
    <property type="protein sequence ID" value="SVD54509.1"/>
    <property type="molecule type" value="Genomic_DNA"/>
</dbReference>
<protein>
    <submittedName>
        <fullName evidence="1">Uncharacterized protein</fullName>
    </submittedName>
</protein>
<dbReference type="AlphaFoldDB" id="A0A382W747"/>
<reference evidence="1" key="1">
    <citation type="submission" date="2018-05" db="EMBL/GenBank/DDBJ databases">
        <authorList>
            <person name="Lanie J.A."/>
            <person name="Ng W.-L."/>
            <person name="Kazmierczak K.M."/>
            <person name="Andrzejewski T.M."/>
            <person name="Davidsen T.M."/>
            <person name="Wayne K.J."/>
            <person name="Tettelin H."/>
            <person name="Glass J.I."/>
            <person name="Rusch D."/>
            <person name="Podicherti R."/>
            <person name="Tsui H.-C.T."/>
            <person name="Winkler M.E."/>
        </authorList>
    </citation>
    <scope>NUCLEOTIDE SEQUENCE</scope>
</reference>
<sequence length="29" mass="3499">VVHRQDRQVQCMLSLRECFCRVEILVPKL</sequence>
<proteinExistence type="predicted"/>
<evidence type="ECO:0000313" key="1">
    <source>
        <dbReference type="EMBL" id="SVD54509.1"/>
    </source>
</evidence>
<feature type="non-terminal residue" evidence="1">
    <location>
        <position position="1"/>
    </location>
</feature>
<accession>A0A382W747</accession>
<gene>
    <name evidence="1" type="ORF">METZ01_LOCUS407363</name>
</gene>
<feature type="non-terminal residue" evidence="1">
    <location>
        <position position="29"/>
    </location>
</feature>